<accession>A0A109MWW2</accession>
<reference evidence="1 2" key="1">
    <citation type="submission" date="2015-11" db="EMBL/GenBank/DDBJ databases">
        <title>Genome Sequence of Bacillus simplex strain VanAntwerpen2.</title>
        <authorList>
            <person name="Couger M.B."/>
        </authorList>
    </citation>
    <scope>NUCLEOTIDE SEQUENCE [LARGE SCALE GENOMIC DNA]</scope>
    <source>
        <strain evidence="1 2">VanAntwerpen02</strain>
    </source>
</reference>
<protein>
    <submittedName>
        <fullName evidence="1">Uncharacterized protein</fullName>
    </submittedName>
</protein>
<evidence type="ECO:0000313" key="2">
    <source>
        <dbReference type="Proteomes" id="UP000064189"/>
    </source>
</evidence>
<organism evidence="1 2">
    <name type="scientific">Peribacillus simplex</name>
    <dbReference type="NCBI Taxonomy" id="1478"/>
    <lineage>
        <taxon>Bacteria</taxon>
        <taxon>Bacillati</taxon>
        <taxon>Bacillota</taxon>
        <taxon>Bacilli</taxon>
        <taxon>Bacillales</taxon>
        <taxon>Bacillaceae</taxon>
        <taxon>Peribacillus</taxon>
    </lineage>
</organism>
<proteinExistence type="predicted"/>
<keyword evidence="2" id="KW-1185">Reference proteome</keyword>
<dbReference type="AlphaFoldDB" id="A0A109MWW2"/>
<name>A0A109MWW2_9BACI</name>
<comment type="caution">
    <text evidence="1">The sequence shown here is derived from an EMBL/GenBank/DDBJ whole genome shotgun (WGS) entry which is preliminary data.</text>
</comment>
<dbReference type="Proteomes" id="UP000064189">
    <property type="component" value="Unassembled WGS sequence"/>
</dbReference>
<evidence type="ECO:0000313" key="1">
    <source>
        <dbReference type="EMBL" id="KWW17541.1"/>
    </source>
</evidence>
<dbReference type="EMBL" id="LNNH01000027">
    <property type="protein sequence ID" value="KWW17541.1"/>
    <property type="molecule type" value="Genomic_DNA"/>
</dbReference>
<dbReference type="RefSeq" id="WP_061142682.1">
    <property type="nucleotide sequence ID" value="NZ_LNNH01000027.1"/>
</dbReference>
<sequence>MKKLGNKYIVEKRGYMKKISLTLLMACISLSFLLSFAVPGFASKMKGNISSMKIMYSYSVTKSFSERTHETIQITSVPSGEVETKDIHVRMDAKLEYTPLNIQAVVRESLNKPEESNYTSTFAGPAKGFSQRHYYLTKNYDKGRYTVIRTNKMTGAEKIYDGTYYEPSAQDPLVNWSRDEK</sequence>
<gene>
    <name evidence="1" type="ORF">AS888_21185</name>
</gene>